<dbReference type="AlphaFoldDB" id="A0A0F8XW47"/>
<dbReference type="SUPFAM" id="SSF52540">
    <property type="entry name" value="P-loop containing nucleoside triphosphate hydrolases"/>
    <property type="match status" value="1"/>
</dbReference>
<dbReference type="InterPro" id="IPR006935">
    <property type="entry name" value="Helicase/UvrB_N"/>
</dbReference>
<organism evidence="2">
    <name type="scientific">marine sediment metagenome</name>
    <dbReference type="NCBI Taxonomy" id="412755"/>
    <lineage>
        <taxon>unclassified sequences</taxon>
        <taxon>metagenomes</taxon>
        <taxon>ecological metagenomes</taxon>
    </lineage>
</organism>
<dbReference type="PROSITE" id="PS51192">
    <property type="entry name" value="HELICASE_ATP_BIND_1"/>
    <property type="match status" value="1"/>
</dbReference>
<proteinExistence type="predicted"/>
<dbReference type="InterPro" id="IPR050742">
    <property type="entry name" value="Helicase_Restrict-Modif_Enz"/>
</dbReference>
<name>A0A0F8XW47_9ZZZZ</name>
<reference evidence="2" key="1">
    <citation type="journal article" date="2015" name="Nature">
        <title>Complex archaea that bridge the gap between prokaryotes and eukaryotes.</title>
        <authorList>
            <person name="Spang A."/>
            <person name="Saw J.H."/>
            <person name="Jorgensen S.L."/>
            <person name="Zaremba-Niedzwiedzka K."/>
            <person name="Martijn J."/>
            <person name="Lind A.E."/>
            <person name="van Eijk R."/>
            <person name="Schleper C."/>
            <person name="Guy L."/>
            <person name="Ettema T.J."/>
        </authorList>
    </citation>
    <scope>NUCLEOTIDE SEQUENCE</scope>
</reference>
<dbReference type="InterPro" id="IPR001650">
    <property type="entry name" value="Helicase_C-like"/>
</dbReference>
<dbReference type="PANTHER" id="PTHR47396:SF1">
    <property type="entry name" value="ATP-DEPENDENT HELICASE IRC3-RELATED"/>
    <property type="match status" value="1"/>
</dbReference>
<dbReference type="GO" id="GO:0016787">
    <property type="term" value="F:hydrolase activity"/>
    <property type="evidence" value="ECO:0007669"/>
    <property type="project" value="InterPro"/>
</dbReference>
<dbReference type="GO" id="GO:0003677">
    <property type="term" value="F:DNA binding"/>
    <property type="evidence" value="ECO:0007669"/>
    <property type="project" value="InterPro"/>
</dbReference>
<gene>
    <name evidence="2" type="ORF">LCGC14_2894840</name>
</gene>
<dbReference type="EMBL" id="LAZR01056829">
    <property type="protein sequence ID" value="KKK73337.1"/>
    <property type="molecule type" value="Genomic_DNA"/>
</dbReference>
<feature type="domain" description="Helicase ATP-binding" evidence="1">
    <location>
        <begin position="1"/>
        <end position="118"/>
    </location>
</feature>
<dbReference type="Gene3D" id="3.40.50.300">
    <property type="entry name" value="P-loop containing nucleotide triphosphate hydrolases"/>
    <property type="match status" value="2"/>
</dbReference>
<dbReference type="Pfam" id="PF00271">
    <property type="entry name" value="Helicase_C"/>
    <property type="match status" value="1"/>
</dbReference>
<dbReference type="GO" id="GO:0005829">
    <property type="term" value="C:cytosol"/>
    <property type="evidence" value="ECO:0007669"/>
    <property type="project" value="TreeGrafter"/>
</dbReference>
<feature type="non-terminal residue" evidence="2">
    <location>
        <position position="1"/>
    </location>
</feature>
<evidence type="ECO:0000259" key="1">
    <source>
        <dbReference type="PROSITE" id="PS51192"/>
    </source>
</evidence>
<dbReference type="PANTHER" id="PTHR47396">
    <property type="entry name" value="TYPE I RESTRICTION ENZYME ECOKI R PROTEIN"/>
    <property type="match status" value="1"/>
</dbReference>
<sequence length="387" mass="44544">VDRVALRDQALDAFKEHLPNSPIWPKLDGHSVEKDWATDRRVYVSTYPSILNEIESDDCKLTPHFFDIIIADESHRSIYNVYKNIFDYFDTLQLGLTATPTDHIDHNTFRMFELDDGMPTFNYSFEEAVQNIPSYLSDFEVIKVRSKFMMEGINAHTIEVDDANRLLEEGKDPDEIDYEGSDIEKTVTNKGTNSLVVREFMNECIKDPDGVLPGKTIFFAVSQKHAYRLVETFDRLFPEYKGEIASVIISGIKGVHGKGGILDRFKNNNMPRIAISVDMLDTGIDVRELVNLVFAKPVFSYTKFWQMIGRGTRLLEPTAIKPWCPEKDVFLILDCWDNFEYFKLNPKGRENNIQIPLPVRFAGMRIDKIETALELDKIDIAFKEIAF</sequence>
<protein>
    <recommendedName>
        <fullName evidence="1">Helicase ATP-binding domain-containing protein</fullName>
    </recommendedName>
</protein>
<feature type="non-terminal residue" evidence="2">
    <location>
        <position position="387"/>
    </location>
</feature>
<dbReference type="InterPro" id="IPR014001">
    <property type="entry name" value="Helicase_ATP-bd"/>
</dbReference>
<dbReference type="CDD" id="cd18799">
    <property type="entry name" value="SF2_C_EcoAI-like"/>
    <property type="match status" value="1"/>
</dbReference>
<dbReference type="InterPro" id="IPR027417">
    <property type="entry name" value="P-loop_NTPase"/>
</dbReference>
<evidence type="ECO:0000313" key="2">
    <source>
        <dbReference type="EMBL" id="KKK73337.1"/>
    </source>
</evidence>
<dbReference type="GO" id="GO:0005524">
    <property type="term" value="F:ATP binding"/>
    <property type="evidence" value="ECO:0007669"/>
    <property type="project" value="InterPro"/>
</dbReference>
<comment type="caution">
    <text evidence="2">The sequence shown here is derived from an EMBL/GenBank/DDBJ whole genome shotgun (WGS) entry which is preliminary data.</text>
</comment>
<dbReference type="Pfam" id="PF04851">
    <property type="entry name" value="ResIII"/>
    <property type="match status" value="1"/>
</dbReference>
<accession>A0A0F8XW47</accession>